<dbReference type="Pfam" id="PF02875">
    <property type="entry name" value="Mur_ligase_C"/>
    <property type="match status" value="1"/>
</dbReference>
<keyword evidence="8 10" id="KW-0131">Cell cycle</keyword>
<evidence type="ECO:0000256" key="4">
    <source>
        <dbReference type="ARBA" id="ARBA00022741"/>
    </source>
</evidence>
<dbReference type="SUPFAM" id="SSF63418">
    <property type="entry name" value="MurE/MurF N-terminal domain"/>
    <property type="match status" value="1"/>
</dbReference>
<feature type="domain" description="Mur ligase central" evidence="14">
    <location>
        <begin position="104"/>
        <end position="271"/>
    </location>
</feature>
<keyword evidence="16" id="KW-1185">Reference proteome</keyword>
<dbReference type="Pfam" id="PF08245">
    <property type="entry name" value="Mur_ligase_M"/>
    <property type="match status" value="1"/>
</dbReference>
<keyword evidence="9 10" id="KW-0961">Cell wall biogenesis/degradation</keyword>
<keyword evidence="3 10" id="KW-0132">Cell division</keyword>
<dbReference type="OrthoDB" id="9801978at2"/>
<dbReference type="GO" id="GO:0047480">
    <property type="term" value="F:UDP-N-acetylmuramoyl-tripeptide-D-alanyl-D-alanine ligase activity"/>
    <property type="evidence" value="ECO:0007669"/>
    <property type="project" value="UniProtKB-UniRule"/>
</dbReference>
<dbReference type="GO" id="GO:0008766">
    <property type="term" value="F:UDP-N-acetylmuramoylalanyl-D-glutamyl-2,6-diaminopimelate-D-alanyl-D-alanine ligase activity"/>
    <property type="evidence" value="ECO:0007669"/>
    <property type="project" value="RHEA"/>
</dbReference>
<evidence type="ECO:0000256" key="5">
    <source>
        <dbReference type="ARBA" id="ARBA00022840"/>
    </source>
</evidence>
<evidence type="ECO:0000256" key="11">
    <source>
        <dbReference type="RuleBase" id="RU004136"/>
    </source>
</evidence>
<dbReference type="GO" id="GO:0008360">
    <property type="term" value="P:regulation of cell shape"/>
    <property type="evidence" value="ECO:0007669"/>
    <property type="project" value="UniProtKB-KW"/>
</dbReference>
<dbReference type="NCBIfam" id="TIGR01143">
    <property type="entry name" value="murF"/>
    <property type="match status" value="1"/>
</dbReference>
<dbReference type="RefSeq" id="WP_011737572.1">
    <property type="nucleotide sequence ID" value="NC_008610.1"/>
</dbReference>
<dbReference type="KEGG" id="rma:Rmag_0153"/>
<dbReference type="Gene3D" id="3.40.1190.10">
    <property type="entry name" value="Mur-like, catalytic domain"/>
    <property type="match status" value="1"/>
</dbReference>
<dbReference type="AlphaFoldDB" id="A1AVI9"/>
<name>A1AVI9_RUTMC</name>
<keyword evidence="2 10" id="KW-0436">Ligase</keyword>
<keyword evidence="5 10" id="KW-0067">ATP-binding</keyword>
<dbReference type="GO" id="GO:0071555">
    <property type="term" value="P:cell wall organization"/>
    <property type="evidence" value="ECO:0007669"/>
    <property type="project" value="UniProtKB-KW"/>
</dbReference>
<accession>A1AVI9</accession>
<evidence type="ECO:0000259" key="14">
    <source>
        <dbReference type="Pfam" id="PF08245"/>
    </source>
</evidence>
<keyword evidence="7 10" id="KW-0573">Peptidoglycan synthesis</keyword>
<evidence type="ECO:0000256" key="6">
    <source>
        <dbReference type="ARBA" id="ARBA00022960"/>
    </source>
</evidence>
<dbReference type="GO" id="GO:0005737">
    <property type="term" value="C:cytoplasm"/>
    <property type="evidence" value="ECO:0007669"/>
    <property type="project" value="UniProtKB-SubCell"/>
</dbReference>
<protein>
    <recommendedName>
        <fullName evidence="10 11">UDP-N-acetylmuramoyl-tripeptide--D-alanyl-D-alanine ligase</fullName>
        <ecNumber evidence="10 11">6.3.2.10</ecNumber>
    </recommendedName>
    <alternativeName>
        <fullName evidence="10">D-alanyl-D-alanine-adding enzyme</fullName>
    </alternativeName>
</protein>
<dbReference type="UniPathway" id="UPA00219"/>
<dbReference type="EMBL" id="CP000488">
    <property type="protein sequence ID" value="ABL01946.1"/>
    <property type="molecule type" value="Genomic_DNA"/>
</dbReference>
<organism evidence="15 16">
    <name type="scientific">Ruthia magnifica subsp. Calyptogena magnifica</name>
    <dbReference type="NCBI Taxonomy" id="413404"/>
    <lineage>
        <taxon>Bacteria</taxon>
        <taxon>Pseudomonadati</taxon>
        <taxon>Pseudomonadota</taxon>
        <taxon>Gammaproteobacteria</taxon>
        <taxon>Candidatus Pseudothioglobaceae</taxon>
        <taxon>Candidatus Ruthturnera</taxon>
    </lineage>
</organism>
<keyword evidence="4 10" id="KW-0547">Nucleotide-binding</keyword>
<evidence type="ECO:0000256" key="3">
    <source>
        <dbReference type="ARBA" id="ARBA00022618"/>
    </source>
</evidence>
<comment type="pathway">
    <text evidence="10 11">Cell wall biogenesis; peptidoglycan biosynthesis.</text>
</comment>
<evidence type="ECO:0000256" key="10">
    <source>
        <dbReference type="HAMAP-Rule" id="MF_02019"/>
    </source>
</evidence>
<dbReference type="Gene3D" id="3.40.1390.10">
    <property type="entry name" value="MurE/MurF, N-terminal domain"/>
    <property type="match status" value="1"/>
</dbReference>
<evidence type="ECO:0000256" key="2">
    <source>
        <dbReference type="ARBA" id="ARBA00022598"/>
    </source>
</evidence>
<evidence type="ECO:0000256" key="7">
    <source>
        <dbReference type="ARBA" id="ARBA00022984"/>
    </source>
</evidence>
<evidence type="ECO:0000256" key="1">
    <source>
        <dbReference type="ARBA" id="ARBA00022490"/>
    </source>
</evidence>
<dbReference type="PANTHER" id="PTHR43024:SF1">
    <property type="entry name" value="UDP-N-ACETYLMURAMOYL-TRIPEPTIDE--D-ALANYL-D-ALANINE LIGASE"/>
    <property type="match status" value="1"/>
</dbReference>
<feature type="domain" description="Mur ligase N-terminal catalytic" evidence="12">
    <location>
        <begin position="26"/>
        <end position="78"/>
    </location>
</feature>
<evidence type="ECO:0000256" key="9">
    <source>
        <dbReference type="ARBA" id="ARBA00023316"/>
    </source>
</evidence>
<reference evidence="15 16" key="1">
    <citation type="journal article" date="2007" name="Science">
        <title>The Calyptogena magnifica chemoautotrophic symbiont genome.</title>
        <authorList>
            <person name="Newton I.L.G."/>
            <person name="Woyke T."/>
            <person name="Auchtung T.A."/>
            <person name="Dilly G.F."/>
            <person name="Dutton R.J."/>
            <person name="Fisher M.C."/>
            <person name="Fontanez K.M."/>
            <person name="Lau E."/>
            <person name="Stewart F.J."/>
            <person name="Richardson P.M."/>
            <person name="Barry K.W."/>
            <person name="Saunders E."/>
            <person name="Detter J.C."/>
            <person name="Wu D."/>
            <person name="Eisen J.A."/>
            <person name="Cavanaugh C.M."/>
        </authorList>
    </citation>
    <scope>NUCLEOTIDE SEQUENCE [LARGE SCALE GENOMIC DNA]</scope>
    <source>
        <strain evidence="15 16">Cm</strain>
    </source>
</reference>
<dbReference type="InterPro" id="IPR005863">
    <property type="entry name" value="UDP-N-AcMur_synth"/>
</dbReference>
<dbReference type="GO" id="GO:0051301">
    <property type="term" value="P:cell division"/>
    <property type="evidence" value="ECO:0007669"/>
    <property type="project" value="UniProtKB-KW"/>
</dbReference>
<comment type="similarity">
    <text evidence="10">Belongs to the MurCDEF family. MurF subfamily.</text>
</comment>
<dbReference type="InterPro" id="IPR036565">
    <property type="entry name" value="Mur-like_cat_sf"/>
</dbReference>
<comment type="catalytic activity">
    <reaction evidence="10 11">
        <text>D-alanyl-D-alanine + UDP-N-acetyl-alpha-D-muramoyl-L-alanyl-gamma-D-glutamyl-meso-2,6-diaminopimelate + ATP = UDP-N-acetyl-alpha-D-muramoyl-L-alanyl-gamma-D-glutamyl-meso-2,6-diaminopimeloyl-D-alanyl-D-alanine + ADP + phosphate + H(+)</text>
        <dbReference type="Rhea" id="RHEA:28374"/>
        <dbReference type="ChEBI" id="CHEBI:15378"/>
        <dbReference type="ChEBI" id="CHEBI:30616"/>
        <dbReference type="ChEBI" id="CHEBI:43474"/>
        <dbReference type="ChEBI" id="CHEBI:57822"/>
        <dbReference type="ChEBI" id="CHEBI:61386"/>
        <dbReference type="ChEBI" id="CHEBI:83905"/>
        <dbReference type="ChEBI" id="CHEBI:456216"/>
        <dbReference type="EC" id="6.3.2.10"/>
    </reaction>
</comment>
<feature type="domain" description="Mur ligase C-terminal" evidence="13">
    <location>
        <begin position="294"/>
        <end position="403"/>
    </location>
</feature>
<feature type="binding site" evidence="10">
    <location>
        <begin position="106"/>
        <end position="112"/>
    </location>
    <ligand>
        <name>ATP</name>
        <dbReference type="ChEBI" id="CHEBI:30616"/>
    </ligand>
</feature>
<dbReference type="Pfam" id="PF01225">
    <property type="entry name" value="Mur_ligase"/>
    <property type="match status" value="1"/>
</dbReference>
<dbReference type="STRING" id="413404.Rmag_0153"/>
<dbReference type="InterPro" id="IPR013221">
    <property type="entry name" value="Mur_ligase_cen"/>
</dbReference>
<comment type="subcellular location">
    <subcellularLocation>
        <location evidence="10 11">Cytoplasm</location>
    </subcellularLocation>
</comment>
<keyword evidence="6 10" id="KW-0133">Cell shape</keyword>
<gene>
    <name evidence="10" type="primary">murF</name>
    <name evidence="15" type="ordered locus">Rmag_0153</name>
</gene>
<comment type="function">
    <text evidence="10 11">Involved in cell wall formation. Catalyzes the final step in the synthesis of UDP-N-acetylmuramoyl-pentapeptide, the precursor of murein.</text>
</comment>
<proteinExistence type="inferred from homology"/>
<dbReference type="SUPFAM" id="SSF53244">
    <property type="entry name" value="MurD-like peptide ligases, peptide-binding domain"/>
    <property type="match status" value="1"/>
</dbReference>
<keyword evidence="1 10" id="KW-0963">Cytoplasm</keyword>
<dbReference type="HOGENOM" id="CLU_031507_4_0_6"/>
<dbReference type="SUPFAM" id="SSF53623">
    <property type="entry name" value="MurD-like peptide ligases, catalytic domain"/>
    <property type="match status" value="1"/>
</dbReference>
<dbReference type="eggNOG" id="COG0770">
    <property type="taxonomic scope" value="Bacteria"/>
</dbReference>
<dbReference type="InterPro" id="IPR036615">
    <property type="entry name" value="Mur_ligase_C_dom_sf"/>
</dbReference>
<dbReference type="InterPro" id="IPR051046">
    <property type="entry name" value="MurCDEF_CellWall_CoF430Synth"/>
</dbReference>
<dbReference type="PANTHER" id="PTHR43024">
    <property type="entry name" value="UDP-N-ACETYLMURAMOYL-TRIPEPTIDE--D-ALANYL-D-ALANINE LIGASE"/>
    <property type="match status" value="1"/>
</dbReference>
<evidence type="ECO:0000313" key="16">
    <source>
        <dbReference type="Proteomes" id="UP000002587"/>
    </source>
</evidence>
<dbReference type="HAMAP" id="MF_02019">
    <property type="entry name" value="MurF"/>
    <property type="match status" value="1"/>
</dbReference>
<evidence type="ECO:0000259" key="12">
    <source>
        <dbReference type="Pfam" id="PF01225"/>
    </source>
</evidence>
<dbReference type="EC" id="6.3.2.10" evidence="10 11"/>
<dbReference type="InterPro" id="IPR004101">
    <property type="entry name" value="Mur_ligase_C"/>
</dbReference>
<evidence type="ECO:0000259" key="13">
    <source>
        <dbReference type="Pfam" id="PF02875"/>
    </source>
</evidence>
<dbReference type="InterPro" id="IPR000713">
    <property type="entry name" value="Mur_ligase_N"/>
</dbReference>
<evidence type="ECO:0000313" key="15">
    <source>
        <dbReference type="EMBL" id="ABL01946.1"/>
    </source>
</evidence>
<dbReference type="InterPro" id="IPR035911">
    <property type="entry name" value="MurE/MurF_N"/>
</dbReference>
<evidence type="ECO:0000256" key="8">
    <source>
        <dbReference type="ARBA" id="ARBA00023306"/>
    </source>
</evidence>
<dbReference type="GO" id="GO:0005524">
    <property type="term" value="F:ATP binding"/>
    <property type="evidence" value="ECO:0007669"/>
    <property type="project" value="UniProtKB-UniRule"/>
</dbReference>
<sequence>MLQTTTSTIAKILKTDCTTNVEFKDVCTDTRKHMNGALFLALTGDNFDAHDYIDQAQQMGAVAIVANKPVNNQLPTLVVDDTQIALNTIASWHLKNIKPIVIAITGSNGKTTTKNMLANILNLQAPTLKTQGNLNNHLGVPMTLLTLEEQHQYAVIEMGANHLGEIAHLCSLVNPNIAIVTNTLDAHIGEFGGFDNLVKAKGEIYSNNSHNIVNTQDTFTGDVSFGKGGDIFASKLVNNKFDLNIYKQKISVTLNLIGTHNIENALAASTCAYALGIDINLIKQGLEVTKAEHGRLEVINTKKFRIIDDTYNANPHSTTTALKALQDFSGEKIVVLGAMRELGNDSEELHLKIGQLAKKSADTFYSYGKLTQHYYGIHFDSKQQLANHLLANHVHATVLIKGSRTVKMNELVDLLKK</sequence>
<dbReference type="GO" id="GO:0009252">
    <property type="term" value="P:peptidoglycan biosynthetic process"/>
    <property type="evidence" value="ECO:0007669"/>
    <property type="project" value="UniProtKB-UniRule"/>
</dbReference>
<dbReference type="Gene3D" id="3.90.190.20">
    <property type="entry name" value="Mur ligase, C-terminal domain"/>
    <property type="match status" value="1"/>
</dbReference>
<dbReference type="Proteomes" id="UP000002587">
    <property type="component" value="Chromosome"/>
</dbReference>